<comment type="subcellular location">
    <subcellularLocation>
        <location evidence="1">Cell membrane</location>
        <topology evidence="1">Multi-pass membrane protein</topology>
    </subcellularLocation>
</comment>
<dbReference type="PANTHER" id="PTHR42718">
    <property type="entry name" value="MAJOR FACILITATOR SUPERFAMILY MULTIDRUG TRANSPORTER MFSC"/>
    <property type="match status" value="1"/>
</dbReference>
<dbReference type="InterPro" id="IPR011701">
    <property type="entry name" value="MFS"/>
</dbReference>
<evidence type="ECO:0000259" key="8">
    <source>
        <dbReference type="PROSITE" id="PS50850"/>
    </source>
</evidence>
<feature type="transmembrane region" description="Helical" evidence="7">
    <location>
        <begin position="378"/>
        <end position="396"/>
    </location>
</feature>
<dbReference type="InterPro" id="IPR005829">
    <property type="entry name" value="Sugar_transporter_CS"/>
</dbReference>
<name>A0A377Q7A3_9NEIS</name>
<evidence type="ECO:0000313" key="12">
    <source>
        <dbReference type="Proteomes" id="UP000295794"/>
    </source>
</evidence>
<dbReference type="Gene3D" id="1.20.1720.10">
    <property type="entry name" value="Multidrug resistance protein D"/>
    <property type="match status" value="1"/>
</dbReference>
<feature type="domain" description="Major facilitator superfamily (MFS) profile" evidence="8">
    <location>
        <begin position="14"/>
        <end position="401"/>
    </location>
</feature>
<feature type="transmembrane region" description="Helical" evidence="7">
    <location>
        <begin position="348"/>
        <end position="366"/>
    </location>
</feature>
<feature type="transmembrane region" description="Helical" evidence="7">
    <location>
        <begin position="52"/>
        <end position="72"/>
    </location>
</feature>
<evidence type="ECO:0000256" key="6">
    <source>
        <dbReference type="ARBA" id="ARBA00023136"/>
    </source>
</evidence>
<dbReference type="PROSITE" id="PS50850">
    <property type="entry name" value="MFS"/>
    <property type="match status" value="1"/>
</dbReference>
<dbReference type="GO" id="GO:0005886">
    <property type="term" value="C:plasma membrane"/>
    <property type="evidence" value="ECO:0007669"/>
    <property type="project" value="UniProtKB-SubCell"/>
</dbReference>
<gene>
    <name evidence="9" type="primary">mdfA</name>
    <name evidence="10" type="ORF">EV682_103368</name>
    <name evidence="9" type="ORF">NCTC11159_02216</name>
</gene>
<dbReference type="EMBL" id="UGHR01000001">
    <property type="protein sequence ID" value="STQ91144.1"/>
    <property type="molecule type" value="Genomic_DNA"/>
</dbReference>
<dbReference type="Pfam" id="PF07690">
    <property type="entry name" value="MFS_1"/>
    <property type="match status" value="1"/>
</dbReference>
<feature type="transmembrane region" description="Helical" evidence="7">
    <location>
        <begin position="288"/>
        <end position="309"/>
    </location>
</feature>
<evidence type="ECO:0000313" key="11">
    <source>
        <dbReference type="Proteomes" id="UP000255108"/>
    </source>
</evidence>
<dbReference type="OrthoDB" id="9814303at2"/>
<keyword evidence="5 7" id="KW-1133">Transmembrane helix</keyword>
<feature type="transmembrane region" description="Helical" evidence="7">
    <location>
        <begin position="315"/>
        <end position="336"/>
    </location>
</feature>
<feature type="transmembrane region" description="Helical" evidence="7">
    <location>
        <begin position="258"/>
        <end position="276"/>
    </location>
</feature>
<keyword evidence="12" id="KW-1185">Reference proteome</keyword>
<keyword evidence="2" id="KW-0813">Transport</keyword>
<evidence type="ECO:0000256" key="7">
    <source>
        <dbReference type="SAM" id="Phobius"/>
    </source>
</evidence>
<evidence type="ECO:0000313" key="10">
    <source>
        <dbReference type="EMBL" id="TCU88784.1"/>
    </source>
</evidence>
<evidence type="ECO:0000256" key="4">
    <source>
        <dbReference type="ARBA" id="ARBA00022692"/>
    </source>
</evidence>
<feature type="transmembrane region" description="Helical" evidence="7">
    <location>
        <begin position="222"/>
        <end position="246"/>
    </location>
</feature>
<dbReference type="GO" id="GO:0022857">
    <property type="term" value="F:transmembrane transporter activity"/>
    <property type="evidence" value="ECO:0007669"/>
    <property type="project" value="InterPro"/>
</dbReference>
<feature type="transmembrane region" description="Helical" evidence="7">
    <location>
        <begin position="108"/>
        <end position="130"/>
    </location>
</feature>
<dbReference type="AlphaFoldDB" id="A0A377Q7A3"/>
<dbReference type="SUPFAM" id="SSF103473">
    <property type="entry name" value="MFS general substrate transporter"/>
    <property type="match status" value="1"/>
</dbReference>
<dbReference type="CDD" id="cd17320">
    <property type="entry name" value="MFS_MdfA_MDR_like"/>
    <property type="match status" value="1"/>
</dbReference>
<proteinExistence type="predicted"/>
<evidence type="ECO:0000256" key="1">
    <source>
        <dbReference type="ARBA" id="ARBA00004651"/>
    </source>
</evidence>
<dbReference type="InterPro" id="IPR036259">
    <property type="entry name" value="MFS_trans_sf"/>
</dbReference>
<sequence length="411" mass="44568">MPASPALITQLTWRTLLLPLALVLFEFSTYIANDMILPGMLAVTHEFNAGPQWIPTSMTAYLVGGASLQWLLGPLSDRIGRRPVMLTGVMFFICMCLLTLLTRTIEQFIVLRVFQGVGMCFIGAVGYALVQESFDEKTAIKVTALMANVAMIAPLLGPLAGAIMIEFAPWRMIFVLIAAVSFVAFVGLWHAMPTVTPAKANTPFTLNAVWQDYKKVFSNTHFLTGALAMGLCSVPLLTWIGISPVILIKDAGLSPIEFGYWQMPVFGALIIGNFTLAKLSNYLPVRRMIGLGLIPQLFGLGFCFVSMIIAPSHYISLVIGISFYAFGCGLVNAGLFRLVLFSSSVSKGTVAAAFGMITMGVYSLGIEGIKAGHLLAGNRFFATALLMVGAVFVIALKRFMDKHQRIEALKA</sequence>
<accession>A0A377Q7A3</accession>
<reference evidence="9 11" key="1">
    <citation type="submission" date="2018-06" db="EMBL/GenBank/DDBJ databases">
        <authorList>
            <consortium name="Pathogen Informatics"/>
            <person name="Doyle S."/>
        </authorList>
    </citation>
    <scope>NUCLEOTIDE SEQUENCE [LARGE SCALE GENOMIC DNA]</scope>
    <source>
        <strain evidence="9 11">NCTC11159</strain>
    </source>
</reference>
<protein>
    <submittedName>
        <fullName evidence="9">Chloramphenicol resistance pump Cmr</fullName>
    </submittedName>
    <submittedName>
        <fullName evidence="10">DHA1 family multidrug/chloramphenicol efflux transport protein-like MFS transporter</fullName>
    </submittedName>
</protein>
<dbReference type="PANTHER" id="PTHR42718:SF46">
    <property type="entry name" value="BLR6921 PROTEIN"/>
    <property type="match status" value="1"/>
</dbReference>
<organism evidence="9 11">
    <name type="scientific">Iodobacter fluviatilis</name>
    <dbReference type="NCBI Taxonomy" id="537"/>
    <lineage>
        <taxon>Bacteria</taxon>
        <taxon>Pseudomonadati</taxon>
        <taxon>Pseudomonadota</taxon>
        <taxon>Betaproteobacteria</taxon>
        <taxon>Neisseriales</taxon>
        <taxon>Chitinibacteraceae</taxon>
        <taxon>Iodobacter</taxon>
    </lineage>
</organism>
<feature type="transmembrane region" description="Helical" evidence="7">
    <location>
        <begin position="84"/>
        <end position="102"/>
    </location>
</feature>
<keyword evidence="4 7" id="KW-0812">Transmembrane</keyword>
<keyword evidence="6 7" id="KW-0472">Membrane</keyword>
<dbReference type="RefSeq" id="WP_115227389.1">
    <property type="nucleotide sequence ID" value="NZ_CAWOLO010000003.1"/>
</dbReference>
<dbReference type="NCBIfam" id="NF011931">
    <property type="entry name" value="PRK15402.1"/>
    <property type="match status" value="1"/>
</dbReference>
<evidence type="ECO:0000313" key="9">
    <source>
        <dbReference type="EMBL" id="STQ91144.1"/>
    </source>
</evidence>
<dbReference type="InterPro" id="IPR020846">
    <property type="entry name" value="MFS_dom"/>
</dbReference>
<feature type="transmembrane region" description="Helical" evidence="7">
    <location>
        <begin position="12"/>
        <end position="32"/>
    </location>
</feature>
<dbReference type="Proteomes" id="UP000255108">
    <property type="component" value="Unassembled WGS sequence"/>
</dbReference>
<dbReference type="PROSITE" id="PS00216">
    <property type="entry name" value="SUGAR_TRANSPORT_1"/>
    <property type="match status" value="1"/>
</dbReference>
<dbReference type="Proteomes" id="UP000295794">
    <property type="component" value="Unassembled WGS sequence"/>
</dbReference>
<dbReference type="EMBL" id="SMBT01000003">
    <property type="protein sequence ID" value="TCU88784.1"/>
    <property type="molecule type" value="Genomic_DNA"/>
</dbReference>
<keyword evidence="3" id="KW-1003">Cell membrane</keyword>
<evidence type="ECO:0000256" key="2">
    <source>
        <dbReference type="ARBA" id="ARBA00022448"/>
    </source>
</evidence>
<feature type="transmembrane region" description="Helical" evidence="7">
    <location>
        <begin position="170"/>
        <end position="189"/>
    </location>
</feature>
<feature type="transmembrane region" description="Helical" evidence="7">
    <location>
        <begin position="142"/>
        <end position="164"/>
    </location>
</feature>
<reference evidence="10 12" key="2">
    <citation type="submission" date="2019-03" db="EMBL/GenBank/DDBJ databases">
        <title>Genomic Encyclopedia of Type Strains, Phase IV (KMG-IV): sequencing the most valuable type-strain genomes for metagenomic binning, comparative biology and taxonomic classification.</title>
        <authorList>
            <person name="Goeker M."/>
        </authorList>
    </citation>
    <scope>NUCLEOTIDE SEQUENCE [LARGE SCALE GENOMIC DNA]</scope>
    <source>
        <strain evidence="10 12">DSM 3764</strain>
    </source>
</reference>
<evidence type="ECO:0000256" key="5">
    <source>
        <dbReference type="ARBA" id="ARBA00022989"/>
    </source>
</evidence>
<evidence type="ECO:0000256" key="3">
    <source>
        <dbReference type="ARBA" id="ARBA00022475"/>
    </source>
</evidence>